<keyword evidence="3" id="KW-1185">Reference proteome</keyword>
<dbReference type="Proteomes" id="UP000318878">
    <property type="component" value="Unassembled WGS sequence"/>
</dbReference>
<feature type="coiled-coil region" evidence="1">
    <location>
        <begin position="263"/>
        <end position="294"/>
    </location>
</feature>
<keyword evidence="1" id="KW-0175">Coiled coil</keyword>
<protein>
    <submittedName>
        <fullName evidence="2">Uncharacterized protein</fullName>
    </submittedName>
</protein>
<evidence type="ECO:0000256" key="1">
    <source>
        <dbReference type="SAM" id="Coils"/>
    </source>
</evidence>
<comment type="caution">
    <text evidence="2">The sequence shown here is derived from an EMBL/GenBank/DDBJ whole genome shotgun (WGS) entry which is preliminary data.</text>
</comment>
<dbReference type="EMBL" id="SJPF01000001">
    <property type="protein sequence ID" value="TWT38465.1"/>
    <property type="molecule type" value="Genomic_DNA"/>
</dbReference>
<name>A0A5C5VKV1_9BACT</name>
<proteinExistence type="predicted"/>
<evidence type="ECO:0000313" key="3">
    <source>
        <dbReference type="Proteomes" id="UP000318878"/>
    </source>
</evidence>
<sequence length="378" mass="42961">MSEYQYVAFRATDAPVSAKNMEFMEDQSSRADITPWSFENEYHFGDFHGDADEMLRRGYDIHLHYANFGIRRIAIRFRRTPPILQRAKNYLDGEGVRFAKDKKGTGGILCIEPQYEPGWLEDYFGDLGELIDRLRPLRDEILTGDLRPFYLAALAARMDMEHDPSEETEPPVPAGMGKLTDAQRALADFYDIGDYVIDAAAQLSSPLPKMADSAAGYERWLTDQTTSQKETWLHQVMCGQGADVRGEMLQRYQASTDMVVWPTAESSRTIAELREEAEKLYEAYQKKEVQKREASLLKRRAEMAADPKPTLELIDQLVAERSSKSYGKAAELLSELRTALASSRQSSLAQNHALKLVKANPTLNILKAELKRRDFMTK</sequence>
<reference evidence="2 3" key="1">
    <citation type="submission" date="2019-02" db="EMBL/GenBank/DDBJ databases">
        <title>Deep-cultivation of Planctomycetes and their phenomic and genomic characterization uncovers novel biology.</title>
        <authorList>
            <person name="Wiegand S."/>
            <person name="Jogler M."/>
            <person name="Boedeker C."/>
            <person name="Pinto D."/>
            <person name="Vollmers J."/>
            <person name="Rivas-Marin E."/>
            <person name="Kohn T."/>
            <person name="Peeters S.H."/>
            <person name="Heuer A."/>
            <person name="Rast P."/>
            <person name="Oberbeckmann S."/>
            <person name="Bunk B."/>
            <person name="Jeske O."/>
            <person name="Meyerdierks A."/>
            <person name="Storesund J.E."/>
            <person name="Kallscheuer N."/>
            <person name="Luecker S."/>
            <person name="Lage O.M."/>
            <person name="Pohl T."/>
            <person name="Merkel B.J."/>
            <person name="Hornburger P."/>
            <person name="Mueller R.-W."/>
            <person name="Bruemmer F."/>
            <person name="Labrenz M."/>
            <person name="Spormann A.M."/>
            <person name="Op Den Camp H."/>
            <person name="Overmann J."/>
            <person name="Amann R."/>
            <person name="Jetten M.S.M."/>
            <person name="Mascher T."/>
            <person name="Medema M.H."/>
            <person name="Devos D.P."/>
            <person name="Kaster A.-K."/>
            <person name="Ovreas L."/>
            <person name="Rohde M."/>
            <person name="Galperin M.Y."/>
            <person name="Jogler C."/>
        </authorList>
    </citation>
    <scope>NUCLEOTIDE SEQUENCE [LARGE SCALE GENOMIC DNA]</scope>
    <source>
        <strain evidence="2 3">Enr8</strain>
    </source>
</reference>
<organism evidence="2 3">
    <name type="scientific">Blastopirellula retiformator</name>
    <dbReference type="NCBI Taxonomy" id="2527970"/>
    <lineage>
        <taxon>Bacteria</taxon>
        <taxon>Pseudomonadati</taxon>
        <taxon>Planctomycetota</taxon>
        <taxon>Planctomycetia</taxon>
        <taxon>Pirellulales</taxon>
        <taxon>Pirellulaceae</taxon>
        <taxon>Blastopirellula</taxon>
    </lineage>
</organism>
<accession>A0A5C5VKV1</accession>
<evidence type="ECO:0000313" key="2">
    <source>
        <dbReference type="EMBL" id="TWT38465.1"/>
    </source>
</evidence>
<dbReference type="RefSeq" id="WP_146428718.1">
    <property type="nucleotide sequence ID" value="NZ_SJPF01000001.1"/>
</dbReference>
<gene>
    <name evidence="2" type="ORF">Enr8_01570</name>
</gene>
<dbReference type="AlphaFoldDB" id="A0A5C5VKV1"/>
<dbReference type="OrthoDB" id="9066681at2"/>